<evidence type="ECO:0000313" key="3">
    <source>
        <dbReference type="Proteomes" id="UP001223586"/>
    </source>
</evidence>
<reference evidence="2 3" key="1">
    <citation type="submission" date="2023-07" db="EMBL/GenBank/DDBJ databases">
        <title>Genomic Encyclopedia of Type Strains, Phase IV (KMG-IV): sequencing the most valuable type-strain genomes for metagenomic binning, comparative biology and taxonomic classification.</title>
        <authorList>
            <person name="Goeker M."/>
        </authorList>
    </citation>
    <scope>NUCLEOTIDE SEQUENCE [LARGE SCALE GENOMIC DNA]</scope>
    <source>
        <strain evidence="2 3">DSM 23837</strain>
    </source>
</reference>
<dbReference type="Proteomes" id="UP001223586">
    <property type="component" value="Unassembled WGS sequence"/>
</dbReference>
<accession>A0ABT9WSQ9</accession>
<protein>
    <submittedName>
        <fullName evidence="2">Transposase YdaD</fullName>
    </submittedName>
</protein>
<keyword evidence="3" id="KW-1185">Reference proteome</keyword>
<dbReference type="RefSeq" id="WP_307229281.1">
    <property type="nucleotide sequence ID" value="NZ_JAUSTT010000011.1"/>
</dbReference>
<organism evidence="2 3">
    <name type="scientific">Bacillus chungangensis</name>
    <dbReference type="NCBI Taxonomy" id="587633"/>
    <lineage>
        <taxon>Bacteria</taxon>
        <taxon>Bacillati</taxon>
        <taxon>Bacillota</taxon>
        <taxon>Bacilli</taxon>
        <taxon>Bacillales</taxon>
        <taxon>Bacillaceae</taxon>
        <taxon>Bacillus</taxon>
    </lineage>
</organism>
<evidence type="ECO:0000313" key="2">
    <source>
        <dbReference type="EMBL" id="MDQ0176262.1"/>
    </source>
</evidence>
<gene>
    <name evidence="2" type="ORF">J2S08_002099</name>
</gene>
<proteinExistence type="predicted"/>
<feature type="region of interest" description="Disordered" evidence="1">
    <location>
        <begin position="272"/>
        <end position="303"/>
    </location>
</feature>
<sequence length="345" mass="41300">MLKIFVLEKPVHYASIDYDGLWKKLIIELFEEFVLFVAPDLYKEIDFTHTPDFLQQELFKEVIKEKKGKKIADQIVKVFLKDGQEQWILIHIEVQGDRDPDFSKRMFRYYYRIFDQYDRDIVAIALFTDSSNRFRPHMFQKSLFGTKLTYEYNVCKIMDHHETKLTQSKNPFAIGLLAGILANKSKKDDKKRYHFKRKLIKMILEKTDFPPKEQRIYVSTLIYFIDYLLQIPEDLTTKLRKEIKISKEEIDMMYLDRNNLPPTFGHWMRLEREEGKEEGRKEGRREGRREGIMEGRKAGKGEGELQAKKRLAYKLIQEQFSEDYVAQLTELHLEEVKKLRDSVMN</sequence>
<dbReference type="PANTHER" id="PTHR35586:SF1">
    <property type="entry name" value="SLL1691 PROTEIN"/>
    <property type="match status" value="1"/>
</dbReference>
<name>A0ABT9WSQ9_9BACI</name>
<dbReference type="PANTHER" id="PTHR35586">
    <property type="entry name" value="SLL1691 PROTEIN"/>
    <property type="match status" value="1"/>
</dbReference>
<evidence type="ECO:0000256" key="1">
    <source>
        <dbReference type="SAM" id="MobiDB-lite"/>
    </source>
</evidence>
<dbReference type="EMBL" id="JAUSTT010000011">
    <property type="protein sequence ID" value="MDQ0176262.1"/>
    <property type="molecule type" value="Genomic_DNA"/>
</dbReference>
<comment type="caution">
    <text evidence="2">The sequence shown here is derived from an EMBL/GenBank/DDBJ whole genome shotgun (WGS) entry which is preliminary data.</text>
</comment>